<evidence type="ECO:0000256" key="4">
    <source>
        <dbReference type="ARBA" id="ARBA00023180"/>
    </source>
</evidence>
<name>A0A1V1P0M0_9BACT</name>
<dbReference type="GO" id="GO:0030246">
    <property type="term" value="F:carbohydrate binding"/>
    <property type="evidence" value="ECO:0007669"/>
    <property type="project" value="InterPro"/>
</dbReference>
<gene>
    <name evidence="7" type="ORF">OMM_10599</name>
</gene>
<dbReference type="PRINTS" id="PR00205">
    <property type="entry name" value="CADHERIN"/>
</dbReference>
<dbReference type="PANTHER" id="PTHR24028">
    <property type="entry name" value="CADHERIN-87A"/>
    <property type="match status" value="1"/>
</dbReference>
<evidence type="ECO:0000313" key="8">
    <source>
        <dbReference type="Proteomes" id="UP000189670"/>
    </source>
</evidence>
<dbReference type="InterPro" id="IPR050174">
    <property type="entry name" value="Protocadherin/Cadherin-CA"/>
</dbReference>
<keyword evidence="4" id="KW-0325">Glycoprotein</keyword>
<dbReference type="EMBL" id="ATBP01000980">
    <property type="protein sequence ID" value="ETR68370.1"/>
    <property type="molecule type" value="Genomic_DNA"/>
</dbReference>
<dbReference type="Gene3D" id="2.60.40.10">
    <property type="entry name" value="Immunoglobulins"/>
    <property type="match status" value="3"/>
</dbReference>
<evidence type="ECO:0000259" key="6">
    <source>
        <dbReference type="PROSITE" id="PS50268"/>
    </source>
</evidence>
<dbReference type="Gene3D" id="2.60.40.680">
    <property type="match status" value="1"/>
</dbReference>
<dbReference type="GO" id="GO:0005886">
    <property type="term" value="C:plasma membrane"/>
    <property type="evidence" value="ECO:0007669"/>
    <property type="project" value="TreeGrafter"/>
</dbReference>
<dbReference type="InterPro" id="IPR002102">
    <property type="entry name" value="Cohesin_dom"/>
</dbReference>
<dbReference type="Gene3D" id="2.60.40.3440">
    <property type="match status" value="1"/>
</dbReference>
<protein>
    <recommendedName>
        <fullName evidence="6">Cadherin domain-containing protein</fullName>
    </recommendedName>
</protein>
<evidence type="ECO:0000256" key="1">
    <source>
        <dbReference type="ARBA" id="ARBA00004167"/>
    </source>
</evidence>
<dbReference type="PANTHER" id="PTHR24028:SF328">
    <property type="entry name" value="CADHERIN-3"/>
    <property type="match status" value="1"/>
</dbReference>
<feature type="non-terminal residue" evidence="7">
    <location>
        <position position="980"/>
    </location>
</feature>
<dbReference type="Gene3D" id="2.60.40.60">
    <property type="entry name" value="Cadherins"/>
    <property type="match status" value="1"/>
</dbReference>
<dbReference type="SUPFAM" id="SSF49313">
    <property type="entry name" value="Cadherin-like"/>
    <property type="match status" value="1"/>
</dbReference>
<dbReference type="InterPro" id="IPR013783">
    <property type="entry name" value="Ig-like_fold"/>
</dbReference>
<evidence type="ECO:0000256" key="3">
    <source>
        <dbReference type="ARBA" id="ARBA00022989"/>
    </source>
</evidence>
<feature type="domain" description="Cadherin" evidence="6">
    <location>
        <begin position="229"/>
        <end position="329"/>
    </location>
</feature>
<dbReference type="Pfam" id="PF00963">
    <property type="entry name" value="Cohesin"/>
    <property type="match status" value="1"/>
</dbReference>
<dbReference type="Pfam" id="PF00028">
    <property type="entry name" value="Cadherin"/>
    <property type="match status" value="1"/>
</dbReference>
<evidence type="ECO:0000256" key="2">
    <source>
        <dbReference type="ARBA" id="ARBA00022692"/>
    </source>
</evidence>
<dbReference type="InterPro" id="IPR002126">
    <property type="entry name" value="Cadherin-like_dom"/>
</dbReference>
<reference evidence="8" key="1">
    <citation type="submission" date="2012-11" db="EMBL/GenBank/DDBJ databases">
        <authorList>
            <person name="Lucero-Rivera Y.E."/>
            <person name="Tovar-Ramirez D."/>
        </authorList>
    </citation>
    <scope>NUCLEOTIDE SEQUENCE [LARGE SCALE GENOMIC DNA]</scope>
    <source>
        <strain evidence="8">Araruama</strain>
    </source>
</reference>
<dbReference type="Proteomes" id="UP000189670">
    <property type="component" value="Unassembled WGS sequence"/>
</dbReference>
<dbReference type="Pfam" id="PF17963">
    <property type="entry name" value="Big_9"/>
    <property type="match status" value="2"/>
</dbReference>
<dbReference type="SMART" id="SM00736">
    <property type="entry name" value="CADG"/>
    <property type="match status" value="3"/>
</dbReference>
<proteinExistence type="predicted"/>
<dbReference type="InterPro" id="IPR008965">
    <property type="entry name" value="CBM2/CBM3_carb-bd_dom_sf"/>
</dbReference>
<dbReference type="CDD" id="cd11304">
    <property type="entry name" value="Cadherin_repeat"/>
    <property type="match status" value="1"/>
</dbReference>
<dbReference type="PROSITE" id="PS50268">
    <property type="entry name" value="CADHERIN_2"/>
    <property type="match status" value="1"/>
</dbReference>
<dbReference type="SUPFAM" id="SSF49384">
    <property type="entry name" value="Carbohydrate-binding domain"/>
    <property type="match status" value="1"/>
</dbReference>
<evidence type="ECO:0000313" key="7">
    <source>
        <dbReference type="EMBL" id="ETR68370.1"/>
    </source>
</evidence>
<dbReference type="InterPro" id="IPR015919">
    <property type="entry name" value="Cadherin-like_sf"/>
</dbReference>
<dbReference type="GO" id="GO:0000272">
    <property type="term" value="P:polysaccharide catabolic process"/>
    <property type="evidence" value="ECO:0007669"/>
    <property type="project" value="InterPro"/>
</dbReference>
<dbReference type="GO" id="GO:0007156">
    <property type="term" value="P:homophilic cell adhesion via plasma membrane adhesion molecules"/>
    <property type="evidence" value="ECO:0007669"/>
    <property type="project" value="InterPro"/>
</dbReference>
<evidence type="ECO:0000256" key="5">
    <source>
        <dbReference type="SAM" id="SignalP"/>
    </source>
</evidence>
<comment type="caution">
    <text evidence="7">The sequence shown here is derived from an EMBL/GenBank/DDBJ whole genome shotgun (WGS) entry which is preliminary data.</text>
</comment>
<feature type="chain" id="PRO_5010712912" description="Cadherin domain-containing protein" evidence="5">
    <location>
        <begin position="47"/>
        <end position="980"/>
    </location>
</feature>
<sequence>MKKYKLNPFNIFKGLCLFNKQSRLLKTLCLGFVLLLPALFHTPAAADFYENFESGSLSNWVIDGTTGTIEISTATSAEGSRSFHRYGGSNATHSDGIHASISDFQPSYVSFYVRPGATDQADCYFHLKDSGCGWVNYFYAKDDSKFVVYPDDSSFVYSANVWYHIEFKNYDWSAKTFDYYVDGTLIRAGCSFRDQCSSVDYIELYNYHSSVHSYWDDIQITNLNSPPTDITLSNASIAENQSTGTTIGTFSTTDPDSGESFTYALVSGTGSTDNSSFSISGSSLRTASVFNYESQSSYSIRVRTTDSGGETYEEAFTITITDINEAPTISAISDQSSSGNSLTIAVNINDDDGDTLTLAAESSNLTLISNSNMIFSGTGYARTLTITPTADENGQATITVTVSDPYGLTSSTRFVVNVYGLIEIPDNVTSKHNTNISIPVTLNNPSNLSIDSILCEMSYDAAVLTITSVSLTGTVLENENHIFDYNIQTPGTIIFGCALTDPYTGTGTIANLNFYVKGTDLQDSPLSLTIAEINDNAVKSYDGSFSVLPNEAPIISNIIDTHIYKNTADSINFSVTEVESQPCSLTVSITSSDIAVVPNENMTVECHDSNYTISITPAAWQVGSSTISITITDSGGLNRTTSFIFYVDNQDPIAGNGASSITLTTDEDTPITFAAGYDPDNDPLTILTVIEPVNATITFNNTTNIMTYTPNFNYYGTEIFVYQVFDGYAYDSYTVTVITNPINDAPTIGNIADQGTDEDTATAAIGFTIADAEAGNLTVSANSSSLTLVAISSIQFSGTGESRAISISPTANQHGEVTITVAVTDGEYTQSTSFLLTVQAMNDPPVNTVNPSIVGTFHFDQTLTIDNGSWNDDNDLIPGTLQYAYQWQRADDNSGTNLVNLDTNPTYTLTLADNLNYIRAQIIASDDGEGLPSSQSTTVNTAWTLITNASPSFTESSPQAIIMDEDSSPTAFDLTLNATD</sequence>
<keyword evidence="5" id="KW-0732">Signal</keyword>
<dbReference type="SMART" id="SM00112">
    <property type="entry name" value="CA"/>
    <property type="match status" value="1"/>
</dbReference>
<organism evidence="7 8">
    <name type="scientific">Candidatus Magnetoglobus multicellularis str. Araruama</name>
    <dbReference type="NCBI Taxonomy" id="890399"/>
    <lineage>
        <taxon>Bacteria</taxon>
        <taxon>Pseudomonadati</taxon>
        <taxon>Thermodesulfobacteriota</taxon>
        <taxon>Desulfobacteria</taxon>
        <taxon>Desulfobacterales</taxon>
        <taxon>Desulfobacteraceae</taxon>
        <taxon>Candidatus Magnetoglobus</taxon>
    </lineage>
</organism>
<dbReference type="InterPro" id="IPR006644">
    <property type="entry name" value="Cadg"/>
</dbReference>
<keyword evidence="3" id="KW-1133">Transmembrane helix</keyword>
<keyword evidence="3" id="KW-0472">Membrane</keyword>
<feature type="signal peptide" evidence="5">
    <location>
        <begin position="1"/>
        <end position="46"/>
    </location>
</feature>
<dbReference type="Gene3D" id="2.60.40.2700">
    <property type="match status" value="1"/>
</dbReference>
<dbReference type="GO" id="GO:0005509">
    <property type="term" value="F:calcium ion binding"/>
    <property type="evidence" value="ECO:0007669"/>
    <property type="project" value="InterPro"/>
</dbReference>
<keyword evidence="2" id="KW-0812">Transmembrane</keyword>
<comment type="subcellular location">
    <subcellularLocation>
        <location evidence="1">Membrane</location>
        <topology evidence="1">Single-pass membrane protein</topology>
    </subcellularLocation>
</comment>
<dbReference type="AlphaFoldDB" id="A0A1V1P0M0"/>
<accession>A0A1V1P0M0</accession>